<name>A0ABN0IVL7_9LEPT</name>
<evidence type="ECO:0000313" key="2">
    <source>
        <dbReference type="Proteomes" id="UP000012099"/>
    </source>
</evidence>
<gene>
    <name evidence="1" type="ORF">LEP1GSC035_0286</name>
</gene>
<keyword evidence="2" id="KW-1185">Reference proteome</keyword>
<dbReference type="EMBL" id="AHMH02000146">
    <property type="protein sequence ID" value="EMM98631.1"/>
    <property type="molecule type" value="Genomic_DNA"/>
</dbReference>
<organism evidence="1 2">
    <name type="scientific">Leptospira noguchii str. 2007001578</name>
    <dbReference type="NCBI Taxonomy" id="1049974"/>
    <lineage>
        <taxon>Bacteria</taxon>
        <taxon>Pseudomonadati</taxon>
        <taxon>Spirochaetota</taxon>
        <taxon>Spirochaetia</taxon>
        <taxon>Leptospirales</taxon>
        <taxon>Leptospiraceae</taxon>
        <taxon>Leptospira</taxon>
    </lineage>
</organism>
<proteinExistence type="predicted"/>
<reference evidence="1 2" key="1">
    <citation type="submission" date="2013-01" db="EMBL/GenBank/DDBJ databases">
        <authorList>
            <person name="Harkins D.M."/>
            <person name="Durkin A.S."/>
            <person name="Brinkac L.M."/>
            <person name="Haft D.H."/>
            <person name="Selengut J.D."/>
            <person name="Sanka R."/>
            <person name="DePew J."/>
            <person name="Purushe J."/>
            <person name="Whelen A.C."/>
            <person name="Vinetz J.M."/>
            <person name="Sutton G.G."/>
            <person name="Nierman W.C."/>
            <person name="Fouts D.E."/>
        </authorList>
    </citation>
    <scope>NUCLEOTIDE SEQUENCE [LARGE SCALE GENOMIC DNA]</scope>
    <source>
        <strain evidence="1 2">2007001578</strain>
    </source>
</reference>
<protein>
    <submittedName>
        <fullName evidence="1">Uncharacterized protein</fullName>
    </submittedName>
</protein>
<dbReference type="Proteomes" id="UP000012099">
    <property type="component" value="Unassembled WGS sequence"/>
</dbReference>
<evidence type="ECO:0000313" key="1">
    <source>
        <dbReference type="EMBL" id="EMM98631.1"/>
    </source>
</evidence>
<sequence length="168" mass="20386">MFYEISLYLNFILLFHFLWNIRKEYQNTARILFLKSQLVAYKRKKKKFHTKPLERFKLVILSYLDRSWKENLILISPATLLEWRKKSSKSFGHYFREEKTGRPNIPWNIIKLIRRVAKETISGERPNSTVSYKNLVTIFVKEPFRSIFQKDHQILKTYELETVLFSSF</sequence>
<accession>A0ABN0IVL7</accession>
<comment type="caution">
    <text evidence="1">The sequence shown here is derived from an EMBL/GenBank/DDBJ whole genome shotgun (WGS) entry which is preliminary data.</text>
</comment>